<dbReference type="RefSeq" id="WP_268779717.1">
    <property type="nucleotide sequence ID" value="NZ_JAPRAT010000010.1"/>
</dbReference>
<gene>
    <name evidence="1" type="ORF">OWO01_06965</name>
</gene>
<dbReference type="EMBL" id="JAPRAT010000010">
    <property type="protein sequence ID" value="MCZ0702949.1"/>
    <property type="molecule type" value="Genomic_DNA"/>
</dbReference>
<reference evidence="1" key="1">
    <citation type="submission" date="2022-11" db="EMBL/GenBank/DDBJ databases">
        <title>WGS of Natronobacillus azotifigens 24KS-1, an anaerobic diazotrophic haloalkaliphile from soda-rich habitats.</title>
        <authorList>
            <person name="Sorokin D.Y."/>
            <person name="Merkel A.Y."/>
        </authorList>
    </citation>
    <scope>NUCLEOTIDE SEQUENCE</scope>
    <source>
        <strain evidence="1">24KS-1</strain>
    </source>
</reference>
<protein>
    <submittedName>
        <fullName evidence="1">Uncharacterized protein</fullName>
    </submittedName>
</protein>
<evidence type="ECO:0000313" key="1">
    <source>
        <dbReference type="EMBL" id="MCZ0702949.1"/>
    </source>
</evidence>
<accession>A0A9J6RBN9</accession>
<name>A0A9J6RBN9_9BACI</name>
<organism evidence="1 2">
    <name type="scientific">Natronobacillus azotifigens</name>
    <dbReference type="NCBI Taxonomy" id="472978"/>
    <lineage>
        <taxon>Bacteria</taxon>
        <taxon>Bacillati</taxon>
        <taxon>Bacillota</taxon>
        <taxon>Bacilli</taxon>
        <taxon>Bacillales</taxon>
        <taxon>Bacillaceae</taxon>
        <taxon>Natronobacillus</taxon>
    </lineage>
</organism>
<evidence type="ECO:0000313" key="2">
    <source>
        <dbReference type="Proteomes" id="UP001084197"/>
    </source>
</evidence>
<proteinExistence type="predicted"/>
<dbReference type="Proteomes" id="UP001084197">
    <property type="component" value="Unassembled WGS sequence"/>
</dbReference>
<sequence>MILSTTSNQSFVFDFTIDSEYKQVSLWIEKYEYGELVDEGRNITTEVMEQGSIIFTTSQLETMENQTVFTIGVNDNEGTASGRSSDLVSDKDSDDRFVVAGSISEEINITNEEIVLASIAYSWEEGVSSFSPDFYTNSEHRIKKLEEYEVAYLLVSKFSK</sequence>
<keyword evidence="2" id="KW-1185">Reference proteome</keyword>
<dbReference type="AlphaFoldDB" id="A0A9J6RBN9"/>
<comment type="caution">
    <text evidence="1">The sequence shown here is derived from an EMBL/GenBank/DDBJ whole genome shotgun (WGS) entry which is preliminary data.</text>
</comment>